<gene>
    <name evidence="7" type="ORF">Q0590_14570</name>
</gene>
<dbReference type="SMART" id="SM00387">
    <property type="entry name" value="HATPase_c"/>
    <property type="match status" value="1"/>
</dbReference>
<dbReference type="Gene3D" id="2.60.40.10">
    <property type="entry name" value="Immunoglobulins"/>
    <property type="match status" value="1"/>
</dbReference>
<dbReference type="InterPro" id="IPR036097">
    <property type="entry name" value="HisK_dim/P_sf"/>
</dbReference>
<dbReference type="Proteomes" id="UP001168528">
    <property type="component" value="Unassembled WGS sequence"/>
</dbReference>
<feature type="coiled-coil region" evidence="4">
    <location>
        <begin position="803"/>
        <end position="876"/>
    </location>
</feature>
<dbReference type="Pfam" id="PF00512">
    <property type="entry name" value="HisKA"/>
    <property type="match status" value="1"/>
</dbReference>
<dbReference type="PRINTS" id="PR00344">
    <property type="entry name" value="BCTRLSENSOR"/>
</dbReference>
<comment type="caution">
    <text evidence="7">The sequence shown here is derived from an EMBL/GenBank/DDBJ whole genome shotgun (WGS) entry which is preliminary data.</text>
</comment>
<dbReference type="EMBL" id="JAUKPO010000007">
    <property type="protein sequence ID" value="MDO1447489.1"/>
    <property type="molecule type" value="Genomic_DNA"/>
</dbReference>
<proteinExistence type="predicted"/>
<evidence type="ECO:0000256" key="3">
    <source>
        <dbReference type="ARBA" id="ARBA00022553"/>
    </source>
</evidence>
<feature type="signal peptide" evidence="5">
    <location>
        <begin position="1"/>
        <end position="23"/>
    </location>
</feature>
<evidence type="ECO:0000256" key="5">
    <source>
        <dbReference type="SAM" id="SignalP"/>
    </source>
</evidence>
<dbReference type="SMART" id="SM00388">
    <property type="entry name" value="HisKA"/>
    <property type="match status" value="1"/>
</dbReference>
<dbReference type="InterPro" id="IPR011123">
    <property type="entry name" value="Y_Y_Y"/>
</dbReference>
<dbReference type="InterPro" id="IPR015943">
    <property type="entry name" value="WD40/YVTN_repeat-like_dom_sf"/>
</dbReference>
<protein>
    <recommendedName>
        <fullName evidence="2">histidine kinase</fullName>
        <ecNumber evidence="2">2.7.13.3</ecNumber>
    </recommendedName>
</protein>
<dbReference type="SUPFAM" id="SSF55874">
    <property type="entry name" value="ATPase domain of HSP90 chaperone/DNA topoisomerase II/histidine kinase"/>
    <property type="match status" value="1"/>
</dbReference>
<dbReference type="Pfam" id="PF07495">
    <property type="entry name" value="Y_Y_Y"/>
    <property type="match status" value="1"/>
</dbReference>
<keyword evidence="8" id="KW-1185">Reference proteome</keyword>
<evidence type="ECO:0000256" key="1">
    <source>
        <dbReference type="ARBA" id="ARBA00000085"/>
    </source>
</evidence>
<name>A0ABT8R818_9BACT</name>
<accession>A0ABT8R818</accession>
<dbReference type="Pfam" id="PF02518">
    <property type="entry name" value="HATPase_c"/>
    <property type="match status" value="1"/>
</dbReference>
<dbReference type="InterPro" id="IPR003661">
    <property type="entry name" value="HisK_dim/P_dom"/>
</dbReference>
<dbReference type="InterPro" id="IPR011110">
    <property type="entry name" value="Reg_prop"/>
</dbReference>
<dbReference type="SUPFAM" id="SSF47384">
    <property type="entry name" value="Homodimeric domain of signal transducing histidine kinase"/>
    <property type="match status" value="1"/>
</dbReference>
<dbReference type="Gene3D" id="1.10.287.130">
    <property type="match status" value="1"/>
</dbReference>
<dbReference type="Pfam" id="PF07494">
    <property type="entry name" value="Reg_prop"/>
    <property type="match status" value="7"/>
</dbReference>
<keyword evidence="3" id="KW-0597">Phosphoprotein</keyword>
<feature type="chain" id="PRO_5046588026" description="histidine kinase" evidence="5">
    <location>
        <begin position="24"/>
        <end position="1120"/>
    </location>
</feature>
<sequence>MRCRSKWILLVHISLLFTQTLHAQSVIFETFNSRQGLSQNSVTAILEDSEGYMWFGTRGGLNKFDGYTFTVYEHNPADSASISNNNIRAICKDKSGTIWIATQSGLNAYNPHTGKFKNYIHKSGEPGSISDDDLLAAYVDRAGTLWIGSRFGLSKFDHNTQSFTLYQHEPHDVKNTWAINSIQTIYEDGFGNLWVGTHKGVSLFNRQQQKFTRYLQLNEDSSVNCRVVALHADKEGFLWIGTMGHGLRKMNIATKEVITYKQGAANNQSINNNSILCIKEDAAGDLWIGTQYGGLNKYNQNKNTFEYYINNPYDPTTLSNNSVMSLYEDRAKRLWIGTHAGGVSKLDKTSIKFTLFKNELNNPNSLQDNQVSALYEDAKGNLWIGNRKGIDKYHLPSGKFTHYMYKSTLPGELSRNTALRIVEDRYGKLWIALFGGGLLKFDPVTEKFTWFLHDPANKNSLAHNEVLALLQGKDGYLWIGTRNGLDKLDLDTETLTHYNTLTSEKGNTLRIMDMHEDSLGVLWLATYSHGLMSFDKKGIFTRYIDRTPQSLLNEKIQVLYKGNSGRLWFTSDHGGLYYLNSHSLTFHKITTPASLAKIVINGIVEDNKGNLWLSTLRNGICKYSIKENTLRYYDERDGVQNIEFTYAAHQNRNGEIYFGGVYGFNKFNPSCIHDNPYPAKVKITGFKVFDKPRSLENKTIILPYSDNFFSFDFLGLSFTQPEKNEYAYRLDGFDKKWNYTGTRKFASYTNLDPGEYTFRVKAANNDKVWGKEEAQIKLIITPPFWKTWWFESGLAISVVLIGYVIYKLRVRSIQAQNEKLESQVLQRTEQLKQQGIIISRQRDELQEKNTQLEEALHIAEAQQAEAIKQRTKAEEANKFKTELLGIAAHDLKNPIGCFMLYADLIKDTPTDTTKVKKLAGVIKNTSQYMVTLISDLLHTVRLDSGHVSLKKEKQNIGTLLEEMIERNRIQAQWKQQQIHLYIKGQCMAMVDVCMIKEVMENLISNAIKFTPRGKSIYIDVTKKEGLIQIQVEDEGVGLSEDEMDMLFGVFQKLSARPTEGEGSTGLGLSIVKKLVELHNGRVKAKSKGIDKGSIFTVELPAIVSKTKRSIIKNPADETAL</sequence>
<evidence type="ECO:0000313" key="7">
    <source>
        <dbReference type="EMBL" id="MDO1447489.1"/>
    </source>
</evidence>
<dbReference type="InterPro" id="IPR005467">
    <property type="entry name" value="His_kinase_dom"/>
</dbReference>
<dbReference type="InterPro" id="IPR013783">
    <property type="entry name" value="Ig-like_fold"/>
</dbReference>
<dbReference type="EC" id="2.7.13.3" evidence="2"/>
<dbReference type="InterPro" id="IPR036890">
    <property type="entry name" value="HATPase_C_sf"/>
</dbReference>
<dbReference type="InterPro" id="IPR004358">
    <property type="entry name" value="Sig_transdc_His_kin-like_C"/>
</dbReference>
<keyword evidence="4" id="KW-0175">Coiled coil</keyword>
<comment type="catalytic activity">
    <reaction evidence="1">
        <text>ATP + protein L-histidine = ADP + protein N-phospho-L-histidine.</text>
        <dbReference type="EC" id="2.7.13.3"/>
    </reaction>
</comment>
<feature type="domain" description="Histidine kinase" evidence="6">
    <location>
        <begin position="886"/>
        <end position="1103"/>
    </location>
</feature>
<dbReference type="PANTHER" id="PTHR43547:SF2">
    <property type="entry name" value="HYBRID SIGNAL TRANSDUCTION HISTIDINE KINASE C"/>
    <property type="match status" value="1"/>
</dbReference>
<organism evidence="7 8">
    <name type="scientific">Rhodocytophaga aerolata</name>
    <dbReference type="NCBI Taxonomy" id="455078"/>
    <lineage>
        <taxon>Bacteria</taxon>
        <taxon>Pseudomonadati</taxon>
        <taxon>Bacteroidota</taxon>
        <taxon>Cytophagia</taxon>
        <taxon>Cytophagales</taxon>
        <taxon>Rhodocytophagaceae</taxon>
        <taxon>Rhodocytophaga</taxon>
    </lineage>
</organism>
<dbReference type="CDD" id="cd00075">
    <property type="entry name" value="HATPase"/>
    <property type="match status" value="1"/>
</dbReference>
<dbReference type="SUPFAM" id="SSF63829">
    <property type="entry name" value="Calcium-dependent phosphotriesterase"/>
    <property type="match status" value="3"/>
</dbReference>
<evidence type="ECO:0000313" key="8">
    <source>
        <dbReference type="Proteomes" id="UP001168528"/>
    </source>
</evidence>
<dbReference type="CDD" id="cd00082">
    <property type="entry name" value="HisKA"/>
    <property type="match status" value="1"/>
</dbReference>
<dbReference type="Gene3D" id="2.130.10.10">
    <property type="entry name" value="YVTN repeat-like/Quinoprotein amine dehydrogenase"/>
    <property type="match status" value="3"/>
</dbReference>
<reference evidence="7" key="1">
    <citation type="submission" date="2023-07" db="EMBL/GenBank/DDBJ databases">
        <title>The genome sequence of Rhodocytophaga aerolata KACC 12507.</title>
        <authorList>
            <person name="Zhang X."/>
        </authorList>
    </citation>
    <scope>NUCLEOTIDE SEQUENCE</scope>
    <source>
        <strain evidence="7">KACC 12507</strain>
    </source>
</reference>
<evidence type="ECO:0000259" key="6">
    <source>
        <dbReference type="PROSITE" id="PS50109"/>
    </source>
</evidence>
<dbReference type="RefSeq" id="WP_302038293.1">
    <property type="nucleotide sequence ID" value="NZ_JAUKPO010000007.1"/>
</dbReference>
<dbReference type="InterPro" id="IPR003594">
    <property type="entry name" value="HATPase_dom"/>
</dbReference>
<keyword evidence="5" id="KW-0732">Signal</keyword>
<dbReference type="PANTHER" id="PTHR43547">
    <property type="entry name" value="TWO-COMPONENT HISTIDINE KINASE"/>
    <property type="match status" value="1"/>
</dbReference>
<dbReference type="Gene3D" id="3.30.565.10">
    <property type="entry name" value="Histidine kinase-like ATPase, C-terminal domain"/>
    <property type="match status" value="1"/>
</dbReference>
<evidence type="ECO:0000256" key="4">
    <source>
        <dbReference type="SAM" id="Coils"/>
    </source>
</evidence>
<dbReference type="PROSITE" id="PS50109">
    <property type="entry name" value="HIS_KIN"/>
    <property type="match status" value="1"/>
</dbReference>
<evidence type="ECO:0000256" key="2">
    <source>
        <dbReference type="ARBA" id="ARBA00012438"/>
    </source>
</evidence>